<gene>
    <name evidence="2" type="ORF">LCGC14_1450950</name>
</gene>
<feature type="domain" description="DUF7448" evidence="1">
    <location>
        <begin position="12"/>
        <end position="117"/>
    </location>
</feature>
<proteinExistence type="predicted"/>
<dbReference type="EMBL" id="LAZR01009996">
    <property type="protein sequence ID" value="KKM69419.1"/>
    <property type="molecule type" value="Genomic_DNA"/>
</dbReference>
<accession>A0A0F9JHR9</accession>
<reference evidence="2" key="1">
    <citation type="journal article" date="2015" name="Nature">
        <title>Complex archaea that bridge the gap between prokaryotes and eukaryotes.</title>
        <authorList>
            <person name="Spang A."/>
            <person name="Saw J.H."/>
            <person name="Jorgensen S.L."/>
            <person name="Zaremba-Niedzwiedzka K."/>
            <person name="Martijn J."/>
            <person name="Lind A.E."/>
            <person name="van Eijk R."/>
            <person name="Schleper C."/>
            <person name="Guy L."/>
            <person name="Ettema T.J."/>
        </authorList>
    </citation>
    <scope>NUCLEOTIDE SEQUENCE</scope>
</reference>
<evidence type="ECO:0000313" key="2">
    <source>
        <dbReference type="EMBL" id="KKM69419.1"/>
    </source>
</evidence>
<evidence type="ECO:0000259" key="1">
    <source>
        <dbReference type="Pfam" id="PF24240"/>
    </source>
</evidence>
<comment type="caution">
    <text evidence="2">The sequence shown here is derived from an EMBL/GenBank/DDBJ whole genome shotgun (WGS) entry which is preliminary data.</text>
</comment>
<name>A0A0F9JHR9_9ZZZZ</name>
<sequence>MKIIKSDKNYSKSINFVDKNNVFVGYDLSQECCEDVDWFISKNKETEIYDNKYDKILEEIPDLKNYIFDVDFFEQEENCSQLDAGQMVRFKLTNGKEELFLHLYNSHNGYYSHGFEFKNGDEIIREDFI</sequence>
<dbReference type="Pfam" id="PF24240">
    <property type="entry name" value="DUF7448"/>
    <property type="match status" value="1"/>
</dbReference>
<protein>
    <recommendedName>
        <fullName evidence="1">DUF7448 domain-containing protein</fullName>
    </recommendedName>
</protein>
<dbReference type="AlphaFoldDB" id="A0A0F9JHR9"/>
<organism evidence="2">
    <name type="scientific">marine sediment metagenome</name>
    <dbReference type="NCBI Taxonomy" id="412755"/>
    <lineage>
        <taxon>unclassified sequences</taxon>
        <taxon>metagenomes</taxon>
        <taxon>ecological metagenomes</taxon>
    </lineage>
</organism>
<dbReference type="InterPro" id="IPR055871">
    <property type="entry name" value="DUF7448"/>
</dbReference>